<proteinExistence type="inferred from homology"/>
<dbReference type="NCBIfam" id="TIGR01146">
    <property type="entry name" value="ATPsyn_F1gamma"/>
    <property type="match status" value="1"/>
</dbReference>
<keyword evidence="6 10" id="KW-0406">Ion transport</keyword>
<dbReference type="InterPro" id="IPR023632">
    <property type="entry name" value="ATP_synth_F1_gsu_CS"/>
</dbReference>
<dbReference type="CDD" id="cd12151">
    <property type="entry name" value="F1-ATPase_gamma"/>
    <property type="match status" value="1"/>
</dbReference>
<dbReference type="HAMAP" id="MF_00815">
    <property type="entry name" value="ATP_synth_gamma_bact"/>
    <property type="match status" value="1"/>
</dbReference>
<evidence type="ECO:0000313" key="12">
    <source>
        <dbReference type="Proteomes" id="UP001161325"/>
    </source>
</evidence>
<evidence type="ECO:0000256" key="4">
    <source>
        <dbReference type="ARBA" id="ARBA00022448"/>
    </source>
</evidence>
<keyword evidence="4 10" id="KW-0813">Transport</keyword>
<comment type="similarity">
    <text evidence="3 10">Belongs to the ATPase gamma chain family.</text>
</comment>
<evidence type="ECO:0000313" key="11">
    <source>
        <dbReference type="EMBL" id="GLC25987.1"/>
    </source>
</evidence>
<comment type="subunit">
    <text evidence="10">F-type ATPases have 2 components, CF(1) - the catalytic core - and CF(0) - the membrane proton channel. CF(1) has five subunits: alpha(3), beta(3), gamma(1), delta(1), epsilon(1). CF(0) has three main subunits: a, b and c.</text>
</comment>
<keyword evidence="7 10" id="KW-0472">Membrane</keyword>
<dbReference type="PANTHER" id="PTHR11693:SF22">
    <property type="entry name" value="ATP SYNTHASE SUBUNIT GAMMA, MITOCHONDRIAL"/>
    <property type="match status" value="1"/>
</dbReference>
<evidence type="ECO:0000256" key="7">
    <source>
        <dbReference type="ARBA" id="ARBA00023136"/>
    </source>
</evidence>
<protein>
    <recommendedName>
        <fullName evidence="10">ATP synthase gamma chain</fullName>
    </recommendedName>
    <alternativeName>
        <fullName evidence="10">ATP synthase F1 sector gamma subunit</fullName>
    </alternativeName>
    <alternativeName>
        <fullName evidence="10">F-ATPase gamma subunit</fullName>
    </alternativeName>
</protein>
<evidence type="ECO:0000256" key="1">
    <source>
        <dbReference type="ARBA" id="ARBA00003456"/>
    </source>
</evidence>
<evidence type="ECO:0000256" key="5">
    <source>
        <dbReference type="ARBA" id="ARBA00022781"/>
    </source>
</evidence>
<evidence type="ECO:0000256" key="9">
    <source>
        <dbReference type="ARBA" id="ARBA00023310"/>
    </source>
</evidence>
<dbReference type="GO" id="GO:0005524">
    <property type="term" value="F:ATP binding"/>
    <property type="evidence" value="ECO:0007669"/>
    <property type="project" value="UniProtKB-UniRule"/>
</dbReference>
<comment type="subcellular location">
    <subcellularLocation>
        <location evidence="10">Cell membrane</location>
        <topology evidence="10">Peripheral membrane protein</topology>
    </subcellularLocation>
    <subcellularLocation>
        <location evidence="2">Membrane</location>
        <topology evidence="2">Peripheral membrane protein</topology>
    </subcellularLocation>
</comment>
<evidence type="ECO:0000256" key="2">
    <source>
        <dbReference type="ARBA" id="ARBA00004170"/>
    </source>
</evidence>
<accession>A0AA37Q794</accession>
<gene>
    <name evidence="10 11" type="primary">atpG</name>
    <name evidence="11" type="ORF">rosag_25000</name>
</gene>
<dbReference type="GO" id="GO:0046933">
    <property type="term" value="F:proton-transporting ATP synthase activity, rotational mechanism"/>
    <property type="evidence" value="ECO:0007669"/>
    <property type="project" value="UniProtKB-UniRule"/>
</dbReference>
<dbReference type="GO" id="GO:0042777">
    <property type="term" value="P:proton motive force-driven plasma membrane ATP synthesis"/>
    <property type="evidence" value="ECO:0007669"/>
    <property type="project" value="UniProtKB-UniRule"/>
</dbReference>
<dbReference type="RefSeq" id="WP_284350459.1">
    <property type="nucleotide sequence ID" value="NZ_BRXS01000004.1"/>
</dbReference>
<evidence type="ECO:0000256" key="6">
    <source>
        <dbReference type="ARBA" id="ARBA00023065"/>
    </source>
</evidence>
<keyword evidence="5 10" id="KW-0375">Hydrogen ion transport</keyword>
<dbReference type="AlphaFoldDB" id="A0AA37Q794"/>
<dbReference type="Gene3D" id="1.10.287.80">
    <property type="entry name" value="ATP synthase, gamma subunit, helix hairpin domain"/>
    <property type="match status" value="2"/>
</dbReference>
<dbReference type="PROSITE" id="PS00153">
    <property type="entry name" value="ATPASE_GAMMA"/>
    <property type="match status" value="1"/>
</dbReference>
<dbReference type="PRINTS" id="PR00126">
    <property type="entry name" value="ATPASEGAMMA"/>
</dbReference>
<dbReference type="Proteomes" id="UP001161325">
    <property type="component" value="Unassembled WGS sequence"/>
</dbReference>
<reference evidence="11" key="1">
    <citation type="submission" date="2022-08" db="EMBL/GenBank/DDBJ databases">
        <title>Draft genome sequencing of Roseisolibacter agri AW1220.</title>
        <authorList>
            <person name="Tobiishi Y."/>
            <person name="Tonouchi A."/>
        </authorList>
    </citation>
    <scope>NUCLEOTIDE SEQUENCE</scope>
    <source>
        <strain evidence="11">AW1220</strain>
    </source>
</reference>
<dbReference type="InterPro" id="IPR035968">
    <property type="entry name" value="ATP_synth_F1_ATPase_gsu"/>
</dbReference>
<dbReference type="PANTHER" id="PTHR11693">
    <property type="entry name" value="ATP SYNTHASE GAMMA CHAIN"/>
    <property type="match status" value="1"/>
</dbReference>
<dbReference type="InterPro" id="IPR000131">
    <property type="entry name" value="ATP_synth_F1_gsu"/>
</dbReference>
<sequence length="287" mass="31598">MAKGRELKGRIKSVENTRKITRTMEMVATSKMKRAQDRVVAARPYATALGEVLSRLYSPELAERFPLLRQPARQRRVAVVLLTSNRGLAGAFNANLIKEARARIAELEARGAQVDLHVVGRKGIGFFKYVNRAMLTQRTDITDRPTADDAASLVEGLMQDFIAGTLDGVYVVYAQFRSALSTPPTTTQVLPVQPPAKTEAGMQRDYLLYPSAEELLTELLPSYVRNSVYRALAETAAAEQGARRTAMKSATDNASEMLNLLKRTYNRARQAQITQEIAEIVGGAAAL</sequence>
<dbReference type="Pfam" id="PF00231">
    <property type="entry name" value="ATP-synt"/>
    <property type="match status" value="1"/>
</dbReference>
<comment type="caution">
    <text evidence="11">The sequence shown here is derived from an EMBL/GenBank/DDBJ whole genome shotgun (WGS) entry which is preliminary data.</text>
</comment>
<evidence type="ECO:0000256" key="3">
    <source>
        <dbReference type="ARBA" id="ARBA00007681"/>
    </source>
</evidence>
<keyword evidence="10" id="KW-1003">Cell membrane</keyword>
<organism evidence="11 12">
    <name type="scientific">Roseisolibacter agri</name>
    <dbReference type="NCBI Taxonomy" id="2014610"/>
    <lineage>
        <taxon>Bacteria</taxon>
        <taxon>Pseudomonadati</taxon>
        <taxon>Gemmatimonadota</taxon>
        <taxon>Gemmatimonadia</taxon>
        <taxon>Gemmatimonadales</taxon>
        <taxon>Gemmatimonadaceae</taxon>
        <taxon>Roseisolibacter</taxon>
    </lineage>
</organism>
<dbReference type="GO" id="GO:0005886">
    <property type="term" value="C:plasma membrane"/>
    <property type="evidence" value="ECO:0007669"/>
    <property type="project" value="UniProtKB-SubCell"/>
</dbReference>
<keyword evidence="9 10" id="KW-0066">ATP synthesis</keyword>
<keyword evidence="8 10" id="KW-0139">CF(1)</keyword>
<comment type="function">
    <text evidence="1 10">Produces ATP from ADP in the presence of a proton gradient across the membrane. The gamma chain is believed to be important in regulating ATPase activity and the flow of protons through the CF(0) complex.</text>
</comment>
<dbReference type="SUPFAM" id="SSF52943">
    <property type="entry name" value="ATP synthase (F1-ATPase), gamma subunit"/>
    <property type="match status" value="1"/>
</dbReference>
<keyword evidence="12" id="KW-1185">Reference proteome</keyword>
<evidence type="ECO:0000256" key="10">
    <source>
        <dbReference type="HAMAP-Rule" id="MF_00815"/>
    </source>
</evidence>
<dbReference type="GO" id="GO:0045259">
    <property type="term" value="C:proton-transporting ATP synthase complex"/>
    <property type="evidence" value="ECO:0007669"/>
    <property type="project" value="UniProtKB-KW"/>
</dbReference>
<dbReference type="EMBL" id="BRXS01000004">
    <property type="protein sequence ID" value="GLC25987.1"/>
    <property type="molecule type" value="Genomic_DNA"/>
</dbReference>
<evidence type="ECO:0000256" key="8">
    <source>
        <dbReference type="ARBA" id="ARBA00023196"/>
    </source>
</evidence>
<dbReference type="Gene3D" id="3.40.1380.10">
    <property type="match status" value="1"/>
</dbReference>
<name>A0AA37Q794_9BACT</name>